<name>A0A5J4TLT6_9EUKA</name>
<reference evidence="1 2" key="1">
    <citation type="submission" date="2019-03" db="EMBL/GenBank/DDBJ databases">
        <title>Single cell metagenomics reveals metabolic interactions within the superorganism composed of flagellate Streblomastix strix and complex community of Bacteroidetes bacteria on its surface.</title>
        <authorList>
            <person name="Treitli S.C."/>
            <person name="Kolisko M."/>
            <person name="Husnik F."/>
            <person name="Keeling P."/>
            <person name="Hampl V."/>
        </authorList>
    </citation>
    <scope>NUCLEOTIDE SEQUENCE [LARGE SCALE GENOMIC DNA]</scope>
    <source>
        <strain evidence="1">ST1C</strain>
    </source>
</reference>
<evidence type="ECO:0000313" key="2">
    <source>
        <dbReference type="Proteomes" id="UP000324800"/>
    </source>
</evidence>
<dbReference type="EMBL" id="SNRW01029308">
    <property type="protein sequence ID" value="KAA6358822.1"/>
    <property type="molecule type" value="Genomic_DNA"/>
</dbReference>
<gene>
    <name evidence="1" type="ORF">EZS28_045651</name>
</gene>
<comment type="caution">
    <text evidence="1">The sequence shown here is derived from an EMBL/GenBank/DDBJ whole genome shotgun (WGS) entry which is preliminary data.</text>
</comment>
<protein>
    <submittedName>
        <fullName evidence="1">Uncharacterized protein</fullName>
    </submittedName>
</protein>
<dbReference type="Proteomes" id="UP000324800">
    <property type="component" value="Unassembled WGS sequence"/>
</dbReference>
<sequence>MCHLNKTGEELQMQKDRMSGLMNTHISQQCSQRIHNTRQDQLENLVAASLISNQTPLQVLEKQRQIKECHIMSMHTPIGIKEILQRTTDSQHPLLKTQHFSNTTSISSQRTTNWENIDSLYQRMAKNRSRHFRQQRNKGILAIQRVSRNIDKKQLHSFIEQIKAKFGSSRRSDSKGIIGRYSRRSTVIRSKLDKPMIRDSKSRTRKMAENYRLIHHKQVLECYLFFNGGYDNTQADNRRQELHDQDRFSDSIPPLTNRSSFSTFSKIPSQQPLFQIQGDVFRSEIRSTGIQQDFETHNEANKREAANMLN</sequence>
<organism evidence="1 2">
    <name type="scientific">Streblomastix strix</name>
    <dbReference type="NCBI Taxonomy" id="222440"/>
    <lineage>
        <taxon>Eukaryota</taxon>
        <taxon>Metamonada</taxon>
        <taxon>Preaxostyla</taxon>
        <taxon>Oxymonadida</taxon>
        <taxon>Streblomastigidae</taxon>
        <taxon>Streblomastix</taxon>
    </lineage>
</organism>
<evidence type="ECO:0000313" key="1">
    <source>
        <dbReference type="EMBL" id="KAA6358822.1"/>
    </source>
</evidence>
<proteinExistence type="predicted"/>
<accession>A0A5J4TLT6</accession>
<dbReference type="AlphaFoldDB" id="A0A5J4TLT6"/>